<organism evidence="10 11">
    <name type="scientific">Cryoendolithus antarcticus</name>
    <dbReference type="NCBI Taxonomy" id="1507870"/>
    <lineage>
        <taxon>Eukaryota</taxon>
        <taxon>Fungi</taxon>
        <taxon>Dikarya</taxon>
        <taxon>Ascomycota</taxon>
        <taxon>Pezizomycotina</taxon>
        <taxon>Dothideomycetes</taxon>
        <taxon>Dothideomycetidae</taxon>
        <taxon>Cladosporiales</taxon>
        <taxon>Cladosporiaceae</taxon>
        <taxon>Cryoendolithus</taxon>
    </lineage>
</organism>
<dbReference type="GO" id="GO:0004843">
    <property type="term" value="F:cysteine-type deubiquitinase activity"/>
    <property type="evidence" value="ECO:0007669"/>
    <property type="project" value="UniProtKB-EC"/>
</dbReference>
<feature type="region of interest" description="Disordered" evidence="8">
    <location>
        <begin position="325"/>
        <end position="351"/>
    </location>
</feature>
<feature type="region of interest" description="Disordered" evidence="8">
    <location>
        <begin position="697"/>
        <end position="836"/>
    </location>
</feature>
<dbReference type="AlphaFoldDB" id="A0A1V8SXD1"/>
<accession>A0A1V8SXD1</accession>
<name>A0A1V8SXD1_9PEZI</name>
<dbReference type="OrthoDB" id="6287070at2759"/>
<dbReference type="InterPro" id="IPR028889">
    <property type="entry name" value="USP"/>
</dbReference>
<evidence type="ECO:0000256" key="2">
    <source>
        <dbReference type="ARBA" id="ARBA00009085"/>
    </source>
</evidence>
<dbReference type="Proteomes" id="UP000192596">
    <property type="component" value="Unassembled WGS sequence"/>
</dbReference>
<evidence type="ECO:0000313" key="11">
    <source>
        <dbReference type="Proteomes" id="UP000192596"/>
    </source>
</evidence>
<dbReference type="PANTHER" id="PTHR24006">
    <property type="entry name" value="UBIQUITIN CARBOXYL-TERMINAL HYDROLASE"/>
    <property type="match status" value="1"/>
</dbReference>
<keyword evidence="7" id="KW-0788">Thiol protease</keyword>
<evidence type="ECO:0000313" key="10">
    <source>
        <dbReference type="EMBL" id="OQO03562.1"/>
    </source>
</evidence>
<evidence type="ECO:0000256" key="6">
    <source>
        <dbReference type="ARBA" id="ARBA00022801"/>
    </source>
</evidence>
<feature type="compositionally biased region" description="Basic and acidic residues" evidence="8">
    <location>
        <begin position="826"/>
        <end position="836"/>
    </location>
</feature>
<feature type="compositionally biased region" description="Polar residues" evidence="8">
    <location>
        <begin position="325"/>
        <end position="341"/>
    </location>
</feature>
<feature type="compositionally biased region" description="Basic residues" evidence="8">
    <location>
        <begin position="811"/>
        <end position="825"/>
    </location>
</feature>
<dbReference type="GO" id="GO:0005634">
    <property type="term" value="C:nucleus"/>
    <property type="evidence" value="ECO:0007669"/>
    <property type="project" value="UniProtKB-SubCell"/>
</dbReference>
<dbReference type="PROSITE" id="PS50235">
    <property type="entry name" value="USP_3"/>
    <property type="match status" value="1"/>
</dbReference>
<sequence>MSGVQRFLSRREKKHTKEHHGVVPPHTASKTAQSPEHFKGIFTADNGHHRKSDKEDEKKVKAILGRMHGFGIDNISESNIEYALQAPSVNGDAEEAFRLLMLLEDTYEGIVRPYSPDAKLLGAVNRESVTCYLDALLFAMFARLDSFEALLYEGFEDLPRRRLAGMLRLWVNMLRTGRLITTDITKRLQSALAECGWEDAIELVQQDPSEAFGFITGQLELPLLTLKMDLYHTGKEDPADDHKFINERLLEVAIPDEPAEGVDVLTLEHCLEQYFNNRIEVKRHLEAVRRNTLQGTKVDEVKAFSEKQHEAGLHVEVAEVETPLTPSISTPIGETPTQSKNPLDRIRPTAGRKRADSIFSQRRVELIGVDPDAKTVDDVGSMKDVKLRKLSTRTEVLMPAWQFFKLLPWYTDHLPTSDAQVAAHFSRKRPVLGICLKRYSFTANGYATRRETYVDIPLEITVPNFVGDDNMEDREGPIGGNFRLLLQSIVCHRGNSVHSGHYICLSRGQAANAKGQQHRPGSDSSADEIQDPWMRFDDLARDRVSHVDIHEALKHETPYLLFYQVQPIDDDGEPIHDLPSYAEATSRSHSDAAPPLEKLQLLTIAHSDTTLAHTSSDPITEATDFAPKPGSTRTSLDIPGRERIRTSLSLPRRSSLALDDGLIALSSDNSVRTDSTTAASIPVTPSEEKGNAFLNAAKNFSNSRRGSRVSGKQDSPRSRPVSTGPAGEGSGRFSLNMTKLTARMSRNDLASTEIAAKPSDSSKTEYRPGTPAQGQAATQSSEVDISSVTPPLKPTPAPASGTVQPTSTQGKVKKDKEKKHKHHHGKDGEERDCSVM</sequence>
<evidence type="ECO:0000256" key="3">
    <source>
        <dbReference type="ARBA" id="ARBA00012759"/>
    </source>
</evidence>
<dbReference type="InterPro" id="IPR001394">
    <property type="entry name" value="Peptidase_C19_UCH"/>
</dbReference>
<dbReference type="STRING" id="1507870.A0A1V8SXD1"/>
<gene>
    <name evidence="10" type="ORF">B0A48_10226</name>
</gene>
<keyword evidence="4" id="KW-0645">Protease</keyword>
<dbReference type="EC" id="3.4.19.12" evidence="3"/>
<keyword evidence="6" id="KW-0378">Hydrolase</keyword>
<feature type="compositionally biased region" description="Polar residues" evidence="8">
    <location>
        <begin position="772"/>
        <end position="789"/>
    </location>
</feature>
<proteinExistence type="inferred from homology"/>
<feature type="compositionally biased region" description="Polar residues" evidence="8">
    <location>
        <begin position="670"/>
        <end position="679"/>
    </location>
</feature>
<evidence type="ECO:0000259" key="9">
    <source>
        <dbReference type="PROSITE" id="PS50235"/>
    </source>
</evidence>
<evidence type="ECO:0000256" key="1">
    <source>
        <dbReference type="ARBA" id="ARBA00000707"/>
    </source>
</evidence>
<dbReference type="InterPro" id="IPR050164">
    <property type="entry name" value="Peptidase_C19"/>
</dbReference>
<dbReference type="InterPro" id="IPR038765">
    <property type="entry name" value="Papain-like_cys_pep_sf"/>
</dbReference>
<dbReference type="PANTHER" id="PTHR24006:SF722">
    <property type="entry name" value="UBIQUITIN CARBOXYL-TERMINAL HYDROLASE 48"/>
    <property type="match status" value="1"/>
</dbReference>
<evidence type="ECO:0000256" key="4">
    <source>
        <dbReference type="ARBA" id="ARBA00022670"/>
    </source>
</evidence>
<dbReference type="GO" id="GO:0005829">
    <property type="term" value="C:cytosol"/>
    <property type="evidence" value="ECO:0007669"/>
    <property type="project" value="TreeGrafter"/>
</dbReference>
<dbReference type="SUPFAM" id="SSF54001">
    <property type="entry name" value="Cysteine proteinases"/>
    <property type="match status" value="1"/>
</dbReference>
<dbReference type="EMBL" id="NAJO01000024">
    <property type="protein sequence ID" value="OQO03562.1"/>
    <property type="molecule type" value="Genomic_DNA"/>
</dbReference>
<feature type="region of interest" description="Disordered" evidence="8">
    <location>
        <begin position="611"/>
        <end position="640"/>
    </location>
</feature>
<protein>
    <recommendedName>
        <fullName evidence="3">ubiquitinyl hydrolase 1</fullName>
        <ecNumber evidence="3">3.4.19.12</ecNumber>
    </recommendedName>
</protein>
<dbReference type="Pfam" id="PF00443">
    <property type="entry name" value="UCH"/>
    <property type="match status" value="1"/>
</dbReference>
<evidence type="ECO:0000256" key="8">
    <source>
        <dbReference type="SAM" id="MobiDB-lite"/>
    </source>
</evidence>
<keyword evidence="11" id="KW-1185">Reference proteome</keyword>
<comment type="similarity">
    <text evidence="2">Belongs to the peptidase C19 family.</text>
</comment>
<feature type="domain" description="USP" evidence="9">
    <location>
        <begin position="121"/>
        <end position="566"/>
    </location>
</feature>
<comment type="caution">
    <text evidence="10">The sequence shown here is derived from an EMBL/GenBank/DDBJ whole genome shotgun (WGS) entry which is preliminary data.</text>
</comment>
<reference evidence="11" key="1">
    <citation type="submission" date="2017-03" db="EMBL/GenBank/DDBJ databases">
        <title>Genomes of endolithic fungi from Antarctica.</title>
        <authorList>
            <person name="Coleine C."/>
            <person name="Masonjones S."/>
            <person name="Stajich J.E."/>
        </authorList>
    </citation>
    <scope>NUCLEOTIDE SEQUENCE [LARGE SCALE GENOMIC DNA]</scope>
    <source>
        <strain evidence="11">CCFEE 5527</strain>
    </source>
</reference>
<keyword evidence="5" id="KW-0833">Ubl conjugation pathway</keyword>
<evidence type="ECO:0000256" key="7">
    <source>
        <dbReference type="ARBA" id="ARBA00022807"/>
    </source>
</evidence>
<dbReference type="Gene3D" id="3.90.70.10">
    <property type="entry name" value="Cysteine proteinases"/>
    <property type="match status" value="2"/>
</dbReference>
<feature type="region of interest" description="Disordered" evidence="8">
    <location>
        <begin position="670"/>
        <end position="689"/>
    </location>
</feature>
<dbReference type="InParanoid" id="A0A1V8SXD1"/>
<dbReference type="GO" id="GO:0006508">
    <property type="term" value="P:proteolysis"/>
    <property type="evidence" value="ECO:0007669"/>
    <property type="project" value="UniProtKB-KW"/>
</dbReference>
<evidence type="ECO:0000256" key="5">
    <source>
        <dbReference type="ARBA" id="ARBA00022786"/>
    </source>
</evidence>
<feature type="region of interest" description="Disordered" evidence="8">
    <location>
        <begin position="1"/>
        <end position="57"/>
    </location>
</feature>
<dbReference type="GO" id="GO:0016579">
    <property type="term" value="P:protein deubiquitination"/>
    <property type="evidence" value="ECO:0007669"/>
    <property type="project" value="InterPro"/>
</dbReference>
<comment type="catalytic activity">
    <reaction evidence="1">
        <text>Thiol-dependent hydrolysis of ester, thioester, amide, peptide and isopeptide bonds formed by the C-terminal Gly of ubiquitin (a 76-residue protein attached to proteins as an intracellular targeting signal).</text>
        <dbReference type="EC" id="3.4.19.12"/>
    </reaction>
</comment>